<proteinExistence type="predicted"/>
<dbReference type="InterPro" id="IPR027267">
    <property type="entry name" value="AH/BAR_dom_sf"/>
</dbReference>
<dbReference type="OrthoDB" id="6690373at2759"/>
<dbReference type="AlphaFoldDB" id="A0A8K0G110"/>
<evidence type="ECO:0000313" key="2">
    <source>
        <dbReference type="EMBL" id="KAF2881774.1"/>
    </source>
</evidence>
<dbReference type="SUPFAM" id="SSF103657">
    <property type="entry name" value="BAR/IMD domain-like"/>
    <property type="match status" value="1"/>
</dbReference>
<dbReference type="Proteomes" id="UP000801492">
    <property type="component" value="Unassembled WGS sequence"/>
</dbReference>
<sequence length="332" mass="37600">MNKSNRKQIQKAEPFLLSQNESSESGGSESTISDEDEQIDHKTATIHHNICKCQEKYIKIKKRSSKQVIVSKQSCWEADELSARRQKLELQLINSQMEESVRMDQHNILHMRFERLESTMEAVLQYLDCLELEVKASYRLCQQLNGLIVNEKSVVITESLSQLVKKLCDGTTLEEHSCKETIMAALEATKSLDGLITEYNDKKKDYHTASQNFKLLLQNANLNLAQLEKLQRQFDGILLSYQHSRCMLDQELPEIISNRMQVLLNSFNELGTDLEKIASDRTDLSSLLKHLESSLRTCNDLVAIKGNLHEVPVVGGAIMCGNCSRSPAIAGD</sequence>
<feature type="compositionally biased region" description="Low complexity" evidence="1">
    <location>
        <begin position="21"/>
        <end position="31"/>
    </location>
</feature>
<evidence type="ECO:0000313" key="3">
    <source>
        <dbReference type="Proteomes" id="UP000801492"/>
    </source>
</evidence>
<name>A0A8K0G110_IGNLU</name>
<dbReference type="Gene3D" id="1.20.1270.60">
    <property type="entry name" value="Arfaptin homology (AH) domain/BAR domain"/>
    <property type="match status" value="1"/>
</dbReference>
<feature type="region of interest" description="Disordered" evidence="1">
    <location>
        <begin position="1"/>
        <end position="35"/>
    </location>
</feature>
<evidence type="ECO:0000256" key="1">
    <source>
        <dbReference type="SAM" id="MobiDB-lite"/>
    </source>
</evidence>
<reference evidence="2" key="1">
    <citation type="submission" date="2019-08" db="EMBL/GenBank/DDBJ databases">
        <title>The genome of the North American firefly Photinus pyralis.</title>
        <authorList>
            <consortium name="Photinus pyralis genome working group"/>
            <person name="Fallon T.R."/>
            <person name="Sander Lower S.E."/>
            <person name="Weng J.-K."/>
        </authorList>
    </citation>
    <scope>NUCLEOTIDE SEQUENCE</scope>
    <source>
        <strain evidence="2">TRF0915ILg1</strain>
        <tissue evidence="2">Whole body</tissue>
    </source>
</reference>
<organism evidence="2 3">
    <name type="scientific">Ignelater luminosus</name>
    <name type="common">Cucubano</name>
    <name type="synonym">Pyrophorus luminosus</name>
    <dbReference type="NCBI Taxonomy" id="2038154"/>
    <lineage>
        <taxon>Eukaryota</taxon>
        <taxon>Metazoa</taxon>
        <taxon>Ecdysozoa</taxon>
        <taxon>Arthropoda</taxon>
        <taxon>Hexapoda</taxon>
        <taxon>Insecta</taxon>
        <taxon>Pterygota</taxon>
        <taxon>Neoptera</taxon>
        <taxon>Endopterygota</taxon>
        <taxon>Coleoptera</taxon>
        <taxon>Polyphaga</taxon>
        <taxon>Elateriformia</taxon>
        <taxon>Elateroidea</taxon>
        <taxon>Elateridae</taxon>
        <taxon>Agrypninae</taxon>
        <taxon>Pyrophorini</taxon>
        <taxon>Ignelater</taxon>
    </lineage>
</organism>
<accession>A0A8K0G110</accession>
<protein>
    <submittedName>
        <fullName evidence="2">Uncharacterized protein</fullName>
    </submittedName>
</protein>
<dbReference type="EMBL" id="VTPC01090700">
    <property type="protein sequence ID" value="KAF2881774.1"/>
    <property type="molecule type" value="Genomic_DNA"/>
</dbReference>
<comment type="caution">
    <text evidence="2">The sequence shown here is derived from an EMBL/GenBank/DDBJ whole genome shotgun (WGS) entry which is preliminary data.</text>
</comment>
<keyword evidence="3" id="KW-1185">Reference proteome</keyword>
<gene>
    <name evidence="2" type="ORF">ILUMI_24398</name>
</gene>